<evidence type="ECO:0000256" key="7">
    <source>
        <dbReference type="ARBA" id="ARBA00022833"/>
    </source>
</evidence>
<dbReference type="GO" id="GO:0005737">
    <property type="term" value="C:cytoplasm"/>
    <property type="evidence" value="ECO:0007669"/>
    <property type="project" value="TreeGrafter"/>
</dbReference>
<protein>
    <recommendedName>
        <fullName evidence="4">carbonic anhydrase</fullName>
        <ecNumber evidence="4">4.2.1.1</ecNumber>
    </recommendedName>
</protein>
<keyword evidence="7" id="KW-0862">Zinc</keyword>
<dbReference type="AlphaFoldDB" id="Q5DFH8"/>
<comment type="subcellular location">
    <subcellularLocation>
        <location evidence="2">Secreted</location>
        <location evidence="2">Extracellular space</location>
        <location evidence="2">Extracellular matrix</location>
    </subcellularLocation>
</comment>
<keyword evidence="8" id="KW-0456">Lyase</keyword>
<comment type="similarity">
    <text evidence="3">Belongs to the alpha-carbonic anhydrase family.</text>
</comment>
<accession>Q5DFH8</accession>
<evidence type="ECO:0000256" key="2">
    <source>
        <dbReference type="ARBA" id="ARBA00004498"/>
    </source>
</evidence>
<evidence type="ECO:0000259" key="10">
    <source>
        <dbReference type="PROSITE" id="PS51144"/>
    </source>
</evidence>
<dbReference type="CDD" id="cd00326">
    <property type="entry name" value="alpha_CA"/>
    <property type="match status" value="1"/>
</dbReference>
<organism evidence="11">
    <name type="scientific">Schistosoma japonicum</name>
    <name type="common">Blood fluke</name>
    <dbReference type="NCBI Taxonomy" id="6182"/>
    <lineage>
        <taxon>Eukaryota</taxon>
        <taxon>Metazoa</taxon>
        <taxon>Spiralia</taxon>
        <taxon>Lophotrochozoa</taxon>
        <taxon>Platyhelminthes</taxon>
        <taxon>Trematoda</taxon>
        <taxon>Digenea</taxon>
        <taxon>Strigeidida</taxon>
        <taxon>Schistosomatoidea</taxon>
        <taxon>Schistosomatidae</taxon>
        <taxon>Schistosoma</taxon>
    </lineage>
</organism>
<reference evidence="11" key="2">
    <citation type="journal article" date="2006" name="PLoS Pathog.">
        <title>New perspectives on host-parasite interplay by comparative transcriptomic and proteomic analyses of Schistosoma japonicum.</title>
        <authorList>
            <person name="Liu F."/>
            <person name="Lu J."/>
            <person name="Hu W."/>
            <person name="Wang S.Y."/>
            <person name="Cui S.J."/>
            <person name="Chi M."/>
            <person name="Yan Q."/>
            <person name="Wang X.R."/>
            <person name="Song H.D."/>
            <person name="Xu X.N."/>
            <person name="Wang J.J."/>
            <person name="Zhang X.L."/>
            <person name="Zhang X."/>
            <person name="Wang Z.Q."/>
            <person name="Xue C.L."/>
            <person name="Brindley P.J."/>
            <person name="McManus D.P."/>
            <person name="Yang P.Y."/>
            <person name="Feng Z."/>
            <person name="Chen Z."/>
            <person name="Han Z.G."/>
        </authorList>
    </citation>
    <scope>NUCLEOTIDE SEQUENCE</scope>
</reference>
<name>Q5DFH8_SCHJA</name>
<evidence type="ECO:0000256" key="8">
    <source>
        <dbReference type="ARBA" id="ARBA00023239"/>
    </source>
</evidence>
<dbReference type="SUPFAM" id="SSF51069">
    <property type="entry name" value="Carbonic anhydrase"/>
    <property type="match status" value="1"/>
</dbReference>
<evidence type="ECO:0000256" key="5">
    <source>
        <dbReference type="ARBA" id="ARBA00022530"/>
    </source>
</evidence>
<dbReference type="EMBL" id="AY813696">
    <property type="protein sequence ID" value="AAW25428.1"/>
    <property type="molecule type" value="mRNA"/>
</dbReference>
<sequence>MSYDYGEKNGPHTWVLRYPNAGGTKQSPINLNTTSMRLDKTLTPINVNLNDLQKQILHVKEHNFSVEVKGCAVLSGGPLTSEYKLAQFHLHWGSGNNWGSEHMINGISCPAELHCVFINTKYGTMETAITYSDGLSVVGVFFQLGKSSNNNNALKRLCTLLKTTKKGESKDIQPMLDLNTLLPNDLSRYYTYSGSLTTPPCNECVTWIVLDEPVVMTIDQLETLRQCMQTVSHVAKPIIFVQSVRLVHVPLDVLFKFNNLTSSIIKKLFNLLLPDLLFICVYIWAQTF</sequence>
<dbReference type="SMART" id="SM01057">
    <property type="entry name" value="Carb_anhydrase"/>
    <property type="match status" value="1"/>
</dbReference>
<evidence type="ECO:0000256" key="6">
    <source>
        <dbReference type="ARBA" id="ARBA00022723"/>
    </source>
</evidence>
<evidence type="ECO:0000256" key="3">
    <source>
        <dbReference type="ARBA" id="ARBA00010718"/>
    </source>
</evidence>
<dbReference type="Gene3D" id="3.10.200.10">
    <property type="entry name" value="Alpha carbonic anhydrase"/>
    <property type="match status" value="1"/>
</dbReference>
<dbReference type="InterPro" id="IPR001148">
    <property type="entry name" value="CA_dom"/>
</dbReference>
<comment type="catalytic activity">
    <reaction evidence="9">
        <text>hydrogencarbonate + H(+) = CO2 + H2O</text>
        <dbReference type="Rhea" id="RHEA:10748"/>
        <dbReference type="ChEBI" id="CHEBI:15377"/>
        <dbReference type="ChEBI" id="CHEBI:15378"/>
        <dbReference type="ChEBI" id="CHEBI:16526"/>
        <dbReference type="ChEBI" id="CHEBI:17544"/>
        <dbReference type="EC" id="4.2.1.1"/>
    </reaction>
</comment>
<dbReference type="Pfam" id="PF00194">
    <property type="entry name" value="Carb_anhydrase"/>
    <property type="match status" value="1"/>
</dbReference>
<evidence type="ECO:0000256" key="4">
    <source>
        <dbReference type="ARBA" id="ARBA00012925"/>
    </source>
</evidence>
<comment type="cofactor">
    <cofactor evidence="1">
        <name>Zn(2+)</name>
        <dbReference type="ChEBI" id="CHEBI:29105"/>
    </cofactor>
</comment>
<feature type="domain" description="Alpha-carbonic anhydrase" evidence="10">
    <location>
        <begin position="1"/>
        <end position="260"/>
    </location>
</feature>
<dbReference type="EC" id="4.2.1.1" evidence="4"/>
<evidence type="ECO:0000256" key="9">
    <source>
        <dbReference type="ARBA" id="ARBA00048348"/>
    </source>
</evidence>
<keyword evidence="5" id="KW-0272">Extracellular matrix</keyword>
<evidence type="ECO:0000313" key="11">
    <source>
        <dbReference type="EMBL" id="AAW25428.1"/>
    </source>
</evidence>
<dbReference type="InterPro" id="IPR036398">
    <property type="entry name" value="CA_dom_sf"/>
</dbReference>
<keyword evidence="5" id="KW-0964">Secreted</keyword>
<dbReference type="GO" id="GO:0008270">
    <property type="term" value="F:zinc ion binding"/>
    <property type="evidence" value="ECO:0007669"/>
    <property type="project" value="InterPro"/>
</dbReference>
<dbReference type="PANTHER" id="PTHR18952">
    <property type="entry name" value="CARBONIC ANHYDRASE"/>
    <property type="match status" value="1"/>
</dbReference>
<dbReference type="GO" id="GO:0004089">
    <property type="term" value="F:carbonate dehydratase activity"/>
    <property type="evidence" value="ECO:0007669"/>
    <property type="project" value="UniProtKB-EC"/>
</dbReference>
<dbReference type="PROSITE" id="PS51144">
    <property type="entry name" value="ALPHA_CA_2"/>
    <property type="match status" value="1"/>
</dbReference>
<reference evidence="11" key="1">
    <citation type="submission" date="2004-11" db="EMBL/GenBank/DDBJ databases">
        <title>The full-length cDNA sequences of Schistosoma japonicum genes.</title>
        <authorList>
            <person name="Han Z."/>
        </authorList>
    </citation>
    <scope>NUCLEOTIDE SEQUENCE</scope>
</reference>
<dbReference type="PANTHER" id="PTHR18952:SF141">
    <property type="entry name" value="CARBONIC ANHYDRASE"/>
    <property type="match status" value="1"/>
</dbReference>
<keyword evidence="6" id="KW-0479">Metal-binding</keyword>
<evidence type="ECO:0000256" key="1">
    <source>
        <dbReference type="ARBA" id="ARBA00001947"/>
    </source>
</evidence>
<dbReference type="InterPro" id="IPR023561">
    <property type="entry name" value="Carbonic_anhydrase_a-class"/>
</dbReference>
<proteinExistence type="evidence at transcript level"/>